<evidence type="ECO:0000259" key="8">
    <source>
        <dbReference type="Pfam" id="PF13191"/>
    </source>
</evidence>
<keyword evidence="3" id="KW-0235">DNA replication</keyword>
<comment type="caution">
    <text evidence="11">The sequence shown here is derived from an EMBL/GenBank/DDBJ whole genome shotgun (WGS) entry which is preliminary data.</text>
</comment>
<dbReference type="Proteomes" id="UP001586593">
    <property type="component" value="Unassembled WGS sequence"/>
</dbReference>
<keyword evidence="12" id="KW-1185">Reference proteome</keyword>
<evidence type="ECO:0000256" key="6">
    <source>
        <dbReference type="ARBA" id="ARBA00023242"/>
    </source>
</evidence>
<gene>
    <name evidence="11" type="ORF">VTK73DRAFT_119</name>
</gene>
<comment type="subcellular location">
    <subcellularLocation>
        <location evidence="1">Nucleus</location>
    </subcellularLocation>
</comment>
<feature type="domain" description="ORC5 lid" evidence="10">
    <location>
        <begin position="226"/>
        <end position="285"/>
    </location>
</feature>
<dbReference type="InterPro" id="IPR020796">
    <property type="entry name" value="ORC5"/>
</dbReference>
<keyword evidence="6" id="KW-0539">Nucleus</keyword>
<organism evidence="11 12">
    <name type="scientific">Phialemonium thermophilum</name>
    <dbReference type="NCBI Taxonomy" id="223376"/>
    <lineage>
        <taxon>Eukaryota</taxon>
        <taxon>Fungi</taxon>
        <taxon>Dikarya</taxon>
        <taxon>Ascomycota</taxon>
        <taxon>Pezizomycotina</taxon>
        <taxon>Sordariomycetes</taxon>
        <taxon>Sordariomycetidae</taxon>
        <taxon>Cephalothecales</taxon>
        <taxon>Cephalothecaceae</taxon>
        <taxon>Phialemonium</taxon>
    </lineage>
</organism>
<dbReference type="Gene3D" id="3.40.50.300">
    <property type="entry name" value="P-loop containing nucleotide triphosphate hydrolases"/>
    <property type="match status" value="1"/>
</dbReference>
<evidence type="ECO:0000256" key="3">
    <source>
        <dbReference type="ARBA" id="ARBA00022705"/>
    </source>
</evidence>
<evidence type="ECO:0000256" key="5">
    <source>
        <dbReference type="ARBA" id="ARBA00022840"/>
    </source>
</evidence>
<dbReference type="InterPro" id="IPR027417">
    <property type="entry name" value="P-loop_NTPase"/>
</dbReference>
<dbReference type="Pfam" id="PF14630">
    <property type="entry name" value="ORC5_C"/>
    <property type="match status" value="1"/>
</dbReference>
<feature type="region of interest" description="Disordered" evidence="7">
    <location>
        <begin position="382"/>
        <end position="402"/>
    </location>
</feature>
<evidence type="ECO:0000313" key="11">
    <source>
        <dbReference type="EMBL" id="KAL1883044.1"/>
    </source>
</evidence>
<sequence>MDLLFEPPDEFTVRAISQTFPCREPQIRSLSSLLCTSAAPCGNIVVYGTNATGKTAITRAVLERLPEAADGPRQDKLKYAIVNCRECITGRHLFETIVEKMAHSLGRPGRPPRCENISQLTVELSNMLLYPPLPADFRFVVVLDAIDRQREAPQTLLSALARISEYIPKLTSVFIVTSPPAGFLRTSFVPHIRFPNYSKTEFVEILSLTPPATLPTTTDAETAELWSRFVSTLHDTLGRSAIRSLPVLRHACHALWPRFTAPILAGSHGPREFSKLVVAARTFFQDESLLNPGVLTARGAGYRSSSLPDVPIDAVPEWLSSGTKSHTTQNRSLDRSVPTSTPDLARLLPTTARLVLVAAYLASHNPPRHDLTLFSTFHHGRRRRRGGRLSGAGRGRGSRTKHRKIARKLLGAHAFVLERMLAIFAALSREWDGNGRMSVAGTPLGTGHVSVGIDADVGMAIGTLASLRLLIRVGAAGAGGDPLDRGGKWRVNVDWEIIRGLGRSMGLEVEEWLVE</sequence>
<dbReference type="Gene3D" id="1.10.8.60">
    <property type="match status" value="1"/>
</dbReference>
<evidence type="ECO:0000313" key="12">
    <source>
        <dbReference type="Proteomes" id="UP001586593"/>
    </source>
</evidence>
<evidence type="ECO:0000259" key="9">
    <source>
        <dbReference type="Pfam" id="PF14630"/>
    </source>
</evidence>
<accession>A0ABR3Y447</accession>
<comment type="similarity">
    <text evidence="2">Belongs to the ORC5 family.</text>
</comment>
<reference evidence="11 12" key="1">
    <citation type="journal article" date="2024" name="Commun. Biol.">
        <title>Comparative genomic analysis of thermophilic fungi reveals convergent evolutionary adaptations and gene losses.</title>
        <authorList>
            <person name="Steindorff A.S."/>
            <person name="Aguilar-Pontes M.V."/>
            <person name="Robinson A.J."/>
            <person name="Andreopoulos B."/>
            <person name="LaButti K."/>
            <person name="Kuo A."/>
            <person name="Mondo S."/>
            <person name="Riley R."/>
            <person name="Otillar R."/>
            <person name="Haridas S."/>
            <person name="Lipzen A."/>
            <person name="Grimwood J."/>
            <person name="Schmutz J."/>
            <person name="Clum A."/>
            <person name="Reid I.D."/>
            <person name="Moisan M.C."/>
            <person name="Butler G."/>
            <person name="Nguyen T.T.M."/>
            <person name="Dewar K."/>
            <person name="Conant G."/>
            <person name="Drula E."/>
            <person name="Henrissat B."/>
            <person name="Hansel C."/>
            <person name="Singer S."/>
            <person name="Hutchinson M.I."/>
            <person name="de Vries R.P."/>
            <person name="Natvig D.O."/>
            <person name="Powell A.J."/>
            <person name="Tsang A."/>
            <person name="Grigoriev I.V."/>
        </authorList>
    </citation>
    <scope>NUCLEOTIDE SEQUENCE [LARGE SCALE GENOMIC DNA]</scope>
    <source>
        <strain evidence="11 12">ATCC 24622</strain>
    </source>
</reference>
<dbReference type="Pfam" id="PF13191">
    <property type="entry name" value="AAA_16"/>
    <property type="match status" value="1"/>
</dbReference>
<feature type="domain" description="Orc1-like AAA ATPase" evidence="8">
    <location>
        <begin position="19"/>
        <end position="168"/>
    </location>
</feature>
<dbReference type="PANTHER" id="PTHR12705:SF0">
    <property type="entry name" value="ORIGIN RECOGNITION COMPLEX SUBUNIT 5"/>
    <property type="match status" value="1"/>
</dbReference>
<protein>
    <recommendedName>
        <fullName evidence="13">Orc1-like AAA ATPase domain-containing protein</fullName>
    </recommendedName>
</protein>
<name>A0ABR3Y447_9PEZI</name>
<dbReference type="InterPro" id="IPR047088">
    <property type="entry name" value="ORC5_C"/>
</dbReference>
<evidence type="ECO:0000256" key="1">
    <source>
        <dbReference type="ARBA" id="ARBA00004123"/>
    </source>
</evidence>
<dbReference type="PANTHER" id="PTHR12705">
    <property type="entry name" value="ORIGIN RECOGNITION COMPLEX SUBUNIT 5"/>
    <property type="match status" value="1"/>
</dbReference>
<dbReference type="InterPro" id="IPR041664">
    <property type="entry name" value="AAA_16"/>
</dbReference>
<feature type="domain" description="Origin recognition complex subunit 5 C-terminal" evidence="9">
    <location>
        <begin position="348"/>
        <end position="513"/>
    </location>
</feature>
<feature type="region of interest" description="Disordered" evidence="7">
    <location>
        <begin position="320"/>
        <end position="340"/>
    </location>
</feature>
<evidence type="ECO:0000256" key="4">
    <source>
        <dbReference type="ARBA" id="ARBA00022741"/>
    </source>
</evidence>
<evidence type="ECO:0008006" key="13">
    <source>
        <dbReference type="Google" id="ProtNLM"/>
    </source>
</evidence>
<dbReference type="Pfam" id="PF21639">
    <property type="entry name" value="ORC5_lid"/>
    <property type="match status" value="1"/>
</dbReference>
<dbReference type="SUPFAM" id="SSF52540">
    <property type="entry name" value="P-loop containing nucleoside triphosphate hydrolases"/>
    <property type="match status" value="1"/>
</dbReference>
<evidence type="ECO:0000256" key="7">
    <source>
        <dbReference type="SAM" id="MobiDB-lite"/>
    </source>
</evidence>
<evidence type="ECO:0000259" key="10">
    <source>
        <dbReference type="Pfam" id="PF21639"/>
    </source>
</evidence>
<dbReference type="EMBL" id="JAZHXJ010000010">
    <property type="protein sequence ID" value="KAL1883044.1"/>
    <property type="molecule type" value="Genomic_DNA"/>
</dbReference>
<keyword evidence="5" id="KW-0067">ATP-binding</keyword>
<dbReference type="InterPro" id="IPR048866">
    <property type="entry name" value="ORC5_lid"/>
</dbReference>
<proteinExistence type="inferred from homology"/>
<keyword evidence="4" id="KW-0547">Nucleotide-binding</keyword>
<evidence type="ECO:0000256" key="2">
    <source>
        <dbReference type="ARBA" id="ARBA00006269"/>
    </source>
</evidence>